<reference evidence="5 6" key="1">
    <citation type="submission" date="2024-02" db="EMBL/GenBank/DDBJ databases">
        <authorList>
            <person name="Daric V."/>
            <person name="Darras S."/>
        </authorList>
    </citation>
    <scope>NUCLEOTIDE SEQUENCE [LARGE SCALE GENOMIC DNA]</scope>
</reference>
<evidence type="ECO:0000313" key="5">
    <source>
        <dbReference type="EMBL" id="CAK8683928.1"/>
    </source>
</evidence>
<dbReference type="CDD" id="cd20514">
    <property type="entry name" value="CYCLIN_CCNC_rpt2"/>
    <property type="match status" value="1"/>
</dbReference>
<evidence type="ECO:0000256" key="1">
    <source>
        <dbReference type="ARBA" id="ARBA00008638"/>
    </source>
</evidence>
<dbReference type="Proteomes" id="UP001642483">
    <property type="component" value="Unassembled WGS sequence"/>
</dbReference>
<evidence type="ECO:0000256" key="3">
    <source>
        <dbReference type="RuleBase" id="RU000383"/>
    </source>
</evidence>
<dbReference type="InterPro" id="IPR006671">
    <property type="entry name" value="Cyclin_N"/>
</dbReference>
<feature type="domain" description="Cyclin-like" evidence="4">
    <location>
        <begin position="157"/>
        <end position="238"/>
    </location>
</feature>
<evidence type="ECO:0000313" key="6">
    <source>
        <dbReference type="Proteomes" id="UP001642483"/>
    </source>
</evidence>
<dbReference type="InterPro" id="IPR013763">
    <property type="entry name" value="Cyclin-like_dom"/>
</dbReference>
<comment type="caution">
    <text evidence="5">The sequence shown here is derived from an EMBL/GenBank/DDBJ whole genome shotgun (WGS) entry which is preliminary data.</text>
</comment>
<keyword evidence="2 3" id="KW-0195">Cyclin</keyword>
<dbReference type="PIRSF" id="PIRSF028758">
    <property type="entry name" value="Cyclin, C/H/G types"/>
    <property type="match status" value="1"/>
</dbReference>
<sequence length="304" mass="35395">MSGNFWQSSHCKQWLLTQDFLTRERNEDLQLLGETDYQKIMMFFANVIQAIGEQLKARQQVIATATIYFKRFYSKHPLRSCDPLLLAPTCILLASKVEEFGVLSNNRISNATTSVIKSKFSYAFPNDFIYRHNHIWECEFYLLELMDCCLVVYHPYRPLVQYVADLNLADSLLPIAWRIVNDTYRTDVNLLYPPFQIALACLHMACVMQNLEHKAKDWFADLNVDIDKIIEITRVILKLYELWKDFNEKIEVPELLKKMPKAIIKSESSGRTSAPISVAIMTYLVCHTWYLCTADGLGYIFWTS</sequence>
<dbReference type="Gene3D" id="1.10.472.10">
    <property type="entry name" value="Cyclin-like"/>
    <property type="match status" value="2"/>
</dbReference>
<dbReference type="InterPro" id="IPR031658">
    <property type="entry name" value="Cyclin_C_2"/>
</dbReference>
<dbReference type="Pfam" id="PF16899">
    <property type="entry name" value="Cyclin_C_2"/>
    <property type="match status" value="1"/>
</dbReference>
<evidence type="ECO:0000256" key="2">
    <source>
        <dbReference type="ARBA" id="ARBA00023127"/>
    </source>
</evidence>
<name>A0ABP0FZ58_CLALP</name>
<dbReference type="Pfam" id="PF00134">
    <property type="entry name" value="Cyclin_N"/>
    <property type="match status" value="1"/>
</dbReference>
<evidence type="ECO:0000259" key="4">
    <source>
        <dbReference type="SMART" id="SM00385"/>
    </source>
</evidence>
<organism evidence="5 6">
    <name type="scientific">Clavelina lepadiformis</name>
    <name type="common">Light-bulb sea squirt</name>
    <name type="synonym">Ascidia lepadiformis</name>
    <dbReference type="NCBI Taxonomy" id="159417"/>
    <lineage>
        <taxon>Eukaryota</taxon>
        <taxon>Metazoa</taxon>
        <taxon>Chordata</taxon>
        <taxon>Tunicata</taxon>
        <taxon>Ascidiacea</taxon>
        <taxon>Aplousobranchia</taxon>
        <taxon>Clavelinidae</taxon>
        <taxon>Clavelina</taxon>
    </lineage>
</organism>
<dbReference type="CDD" id="cd20513">
    <property type="entry name" value="CYCLIN_CCNC_rpt1"/>
    <property type="match status" value="1"/>
</dbReference>
<accession>A0ABP0FZ58</accession>
<dbReference type="InterPro" id="IPR036915">
    <property type="entry name" value="Cyclin-like_sf"/>
</dbReference>
<protein>
    <recommendedName>
        <fullName evidence="4">Cyclin-like domain-containing protein</fullName>
    </recommendedName>
</protein>
<dbReference type="EMBL" id="CAWYQH010000097">
    <property type="protein sequence ID" value="CAK8683928.1"/>
    <property type="molecule type" value="Genomic_DNA"/>
</dbReference>
<dbReference type="SUPFAM" id="SSF47954">
    <property type="entry name" value="Cyclin-like"/>
    <property type="match status" value="2"/>
</dbReference>
<dbReference type="InterPro" id="IPR043198">
    <property type="entry name" value="Cyclin/Ssn8"/>
</dbReference>
<proteinExistence type="inferred from homology"/>
<keyword evidence="6" id="KW-1185">Reference proteome</keyword>
<feature type="domain" description="Cyclin-like" evidence="4">
    <location>
        <begin position="46"/>
        <end position="144"/>
    </location>
</feature>
<comment type="similarity">
    <text evidence="1">Belongs to the cyclin family. Cyclin C subfamily.</text>
</comment>
<dbReference type="SMART" id="SM00385">
    <property type="entry name" value="CYCLIN"/>
    <property type="match status" value="2"/>
</dbReference>
<dbReference type="PANTHER" id="PTHR10026">
    <property type="entry name" value="CYCLIN"/>
    <property type="match status" value="1"/>
</dbReference>
<gene>
    <name evidence="5" type="ORF">CVLEPA_LOCUS14939</name>
</gene>